<dbReference type="GO" id="GO:0005886">
    <property type="term" value="C:plasma membrane"/>
    <property type="evidence" value="ECO:0007669"/>
    <property type="project" value="UniProtKB-SubCell"/>
</dbReference>
<dbReference type="Pfam" id="PF01235">
    <property type="entry name" value="Na_Ala_symp"/>
    <property type="match status" value="1"/>
</dbReference>
<sequence length="468" mass="49842">METLTTIFTAINSVVWGPLMLILLLGVGLYLQVGLKLMPIRKLGTGLKLMWQGRDAKPVPGEKKKAEGEGEISPFNALMTALSATIGTGNIAGVATAIALGGPGAVFWMWFTALVGMATKFAEALLAVRYREIDSTGYHIGGPMFYIKNGLGKKWLWLGGMFAFFGAIAAFGIGNTVQSNSVADALNSTFDIPHWLTGVVLMVLAGAVILGGIKRIAKVAGKLVPIMGILYVVAGLMVLFVNASQIGDAFRLIFYYAFNPHAAMGGFAGAAVMAAIRFGVARGIFSNEAGLGSSPIAHAAAKTRNPVRQGLIAMLGTFIDTIVVCSITALVILTSTVWIDGEQGATLTALSFDAALPGYGNQIVSLALAVFAFTTLLGWSFYGEKCFQFLFGTRSIMLYRVLFVLAIPLGAMAQLGFIWLMADTFNAMMAIPNLIALALLSPVVFKLTKDYFDGKEVLPGEDIMHHRD</sequence>
<evidence type="ECO:0000256" key="4">
    <source>
        <dbReference type="ARBA" id="ARBA00022475"/>
    </source>
</evidence>
<evidence type="ECO:0000256" key="5">
    <source>
        <dbReference type="ARBA" id="ARBA00022692"/>
    </source>
</evidence>
<evidence type="ECO:0000256" key="8">
    <source>
        <dbReference type="ARBA" id="ARBA00023136"/>
    </source>
</evidence>
<dbReference type="PANTHER" id="PTHR30330">
    <property type="entry name" value="AGSS FAMILY TRANSPORTER, SODIUM-ALANINE"/>
    <property type="match status" value="1"/>
</dbReference>
<keyword evidence="9" id="KW-0997">Cell inner membrane</keyword>
<organism evidence="10 11">
    <name type="scientific">Billgrantia endophytica</name>
    <dbReference type="NCBI Taxonomy" id="2033802"/>
    <lineage>
        <taxon>Bacteria</taxon>
        <taxon>Pseudomonadati</taxon>
        <taxon>Pseudomonadota</taxon>
        <taxon>Gammaproteobacteria</taxon>
        <taxon>Oceanospirillales</taxon>
        <taxon>Halomonadaceae</taxon>
        <taxon>Billgrantia</taxon>
    </lineage>
</organism>
<dbReference type="InterPro" id="IPR001463">
    <property type="entry name" value="Na/Ala_symport"/>
</dbReference>
<keyword evidence="4" id="KW-1003">Cell membrane</keyword>
<evidence type="ECO:0000256" key="1">
    <source>
        <dbReference type="ARBA" id="ARBA00004651"/>
    </source>
</evidence>
<dbReference type="OrthoDB" id="9806926at2"/>
<feature type="transmembrane region" description="Helical" evidence="9">
    <location>
        <begin position="359"/>
        <end position="381"/>
    </location>
</feature>
<dbReference type="FunFam" id="1.20.1740.10:FF:000004">
    <property type="entry name" value="Sodium:alanine symporter family protein"/>
    <property type="match status" value="1"/>
</dbReference>
<feature type="transmembrane region" description="Helical" evidence="9">
    <location>
        <begin position="155"/>
        <end position="174"/>
    </location>
</feature>
<keyword evidence="6 9" id="KW-0769">Symport</keyword>
<evidence type="ECO:0000256" key="6">
    <source>
        <dbReference type="ARBA" id="ARBA00022847"/>
    </source>
</evidence>
<dbReference type="PRINTS" id="PR00175">
    <property type="entry name" value="NAALASMPORT"/>
</dbReference>
<keyword evidence="11" id="KW-1185">Reference proteome</keyword>
<evidence type="ECO:0000256" key="3">
    <source>
        <dbReference type="ARBA" id="ARBA00022448"/>
    </source>
</evidence>
<accession>A0A2N7U3K6</accession>
<comment type="subcellular location">
    <subcellularLocation>
        <location evidence="9">Cell inner membrane</location>
        <topology evidence="9">Multi-pass membrane protein</topology>
    </subcellularLocation>
    <subcellularLocation>
        <location evidence="1">Cell membrane</location>
        <topology evidence="1">Multi-pass membrane protein</topology>
    </subcellularLocation>
</comment>
<feature type="transmembrane region" description="Helical" evidence="9">
    <location>
        <begin position="194"/>
        <end position="211"/>
    </location>
</feature>
<keyword evidence="8 9" id="KW-0472">Membrane</keyword>
<keyword evidence="3 9" id="KW-0813">Transport</keyword>
<feature type="transmembrane region" description="Helical" evidence="9">
    <location>
        <begin position="311"/>
        <end position="339"/>
    </location>
</feature>
<feature type="transmembrane region" description="Helical" evidence="9">
    <location>
        <begin position="427"/>
        <end position="445"/>
    </location>
</feature>
<feature type="transmembrane region" description="Helical" evidence="9">
    <location>
        <begin position="401"/>
        <end position="421"/>
    </location>
</feature>
<evidence type="ECO:0000313" key="10">
    <source>
        <dbReference type="EMBL" id="PMR75026.1"/>
    </source>
</evidence>
<feature type="transmembrane region" description="Helical" evidence="9">
    <location>
        <begin position="6"/>
        <end position="31"/>
    </location>
</feature>
<keyword evidence="7 9" id="KW-1133">Transmembrane helix</keyword>
<evidence type="ECO:0000256" key="7">
    <source>
        <dbReference type="ARBA" id="ARBA00022989"/>
    </source>
</evidence>
<proteinExistence type="inferred from homology"/>
<dbReference type="NCBIfam" id="TIGR00835">
    <property type="entry name" value="agcS"/>
    <property type="match status" value="1"/>
</dbReference>
<feature type="transmembrane region" description="Helical" evidence="9">
    <location>
        <begin position="75"/>
        <end position="101"/>
    </location>
</feature>
<comment type="caution">
    <text evidence="10">The sequence shown here is derived from an EMBL/GenBank/DDBJ whole genome shotgun (WGS) entry which is preliminary data.</text>
</comment>
<keyword evidence="5 9" id="KW-0812">Transmembrane</keyword>
<dbReference type="GO" id="GO:0005283">
    <property type="term" value="F:amino acid:sodium symporter activity"/>
    <property type="evidence" value="ECO:0007669"/>
    <property type="project" value="InterPro"/>
</dbReference>
<dbReference type="RefSeq" id="WP_102653570.1">
    <property type="nucleotide sequence ID" value="NZ_PNRF01000023.1"/>
</dbReference>
<dbReference type="PANTHER" id="PTHR30330:SF3">
    <property type="entry name" value="TRANSCRIPTIONAL REGULATOR, LRP FAMILY"/>
    <property type="match status" value="1"/>
</dbReference>
<protein>
    <submittedName>
        <fullName evidence="10">Sodium:alanine symporter family protein</fullName>
    </submittedName>
</protein>
<evidence type="ECO:0000313" key="11">
    <source>
        <dbReference type="Proteomes" id="UP000235803"/>
    </source>
</evidence>
<evidence type="ECO:0000256" key="9">
    <source>
        <dbReference type="RuleBase" id="RU363064"/>
    </source>
</evidence>
<comment type="similarity">
    <text evidence="2 9">Belongs to the alanine or glycine:cation symporter (AGCS) (TC 2.A.25) family.</text>
</comment>
<dbReference type="AlphaFoldDB" id="A0A2N7U3K6"/>
<evidence type="ECO:0000256" key="2">
    <source>
        <dbReference type="ARBA" id="ARBA00009261"/>
    </source>
</evidence>
<gene>
    <name evidence="10" type="ORF">C1H69_11640</name>
</gene>
<feature type="transmembrane region" description="Helical" evidence="9">
    <location>
        <begin position="223"/>
        <end position="241"/>
    </location>
</feature>
<dbReference type="Gene3D" id="1.20.1740.10">
    <property type="entry name" value="Amino acid/polyamine transporter I"/>
    <property type="match status" value="1"/>
</dbReference>
<feature type="transmembrane region" description="Helical" evidence="9">
    <location>
        <begin position="253"/>
        <end position="276"/>
    </location>
</feature>
<reference evidence="10 11" key="1">
    <citation type="submission" date="2018-01" db="EMBL/GenBank/DDBJ databases">
        <title>Halomonas endophytica sp. nov., isolated from storage liquid in the stems of Populus euphratica.</title>
        <authorList>
            <person name="Chen C."/>
        </authorList>
    </citation>
    <scope>NUCLEOTIDE SEQUENCE [LARGE SCALE GENOMIC DNA]</scope>
    <source>
        <strain evidence="10 11">MC28</strain>
    </source>
</reference>
<dbReference type="Proteomes" id="UP000235803">
    <property type="component" value="Unassembled WGS sequence"/>
</dbReference>
<dbReference type="EMBL" id="PNRF01000023">
    <property type="protein sequence ID" value="PMR75026.1"/>
    <property type="molecule type" value="Genomic_DNA"/>
</dbReference>
<name>A0A2N7U3K6_9GAMM</name>